<organism evidence="1 2">
    <name type="scientific">Zhouia amylolytica AD3</name>
    <dbReference type="NCBI Taxonomy" id="1286632"/>
    <lineage>
        <taxon>Bacteria</taxon>
        <taxon>Pseudomonadati</taxon>
        <taxon>Bacteroidota</taxon>
        <taxon>Flavobacteriia</taxon>
        <taxon>Flavobacteriales</taxon>
        <taxon>Flavobacteriaceae</taxon>
        <taxon>Zhouia</taxon>
    </lineage>
</organism>
<keyword evidence="2" id="KW-1185">Reference proteome</keyword>
<name>W2UN95_9FLAO</name>
<dbReference type="EMBL" id="AYXY01000019">
    <property type="protein sequence ID" value="ETN95478.1"/>
    <property type="molecule type" value="Genomic_DNA"/>
</dbReference>
<dbReference type="Proteomes" id="UP000018850">
    <property type="component" value="Unassembled WGS sequence"/>
</dbReference>
<gene>
    <name evidence="1" type="ORF">P278_12000</name>
</gene>
<accession>W2UN95</accession>
<comment type="caution">
    <text evidence="1">The sequence shown here is derived from an EMBL/GenBank/DDBJ whole genome shotgun (WGS) entry which is preliminary data.</text>
</comment>
<reference evidence="2" key="1">
    <citation type="submission" date="2013-11" db="EMBL/GenBank/DDBJ databases">
        <title>Draft genome sequence from a member of Zhouia, isolated tidal flat.</title>
        <authorList>
            <person name="Jin H."/>
            <person name="Jeon C.O."/>
        </authorList>
    </citation>
    <scope>NUCLEOTIDE SEQUENCE [LARGE SCALE GENOMIC DNA]</scope>
    <source>
        <strain evidence="2">AD3</strain>
    </source>
</reference>
<proteinExistence type="predicted"/>
<sequence>MFYLVVNNIKVNWSWFQKQTVILVYHFKAFLKNTLYQTSLNLKNSRQ</sequence>
<evidence type="ECO:0000313" key="1">
    <source>
        <dbReference type="EMBL" id="ETN95478.1"/>
    </source>
</evidence>
<evidence type="ECO:0000313" key="2">
    <source>
        <dbReference type="Proteomes" id="UP000018850"/>
    </source>
</evidence>
<dbReference type="AlphaFoldDB" id="W2UN95"/>
<protein>
    <submittedName>
        <fullName evidence="1">Uncharacterized protein</fullName>
    </submittedName>
</protein>
<reference evidence="1 2" key="2">
    <citation type="journal article" date="2016" name="Genome Announc.">
        <title>Draft Genome Sequence of Zhouia amylolytica AD3, Isolated from Tidal Flat Sediment.</title>
        <authorList>
            <person name="Jia B."/>
            <person name="Jin H.M."/>
            <person name="Lee H.J."/>
            <person name="Jeon C.O."/>
        </authorList>
    </citation>
    <scope>NUCLEOTIDE SEQUENCE [LARGE SCALE GENOMIC DNA]</scope>
    <source>
        <strain evidence="1 2">AD3</strain>
    </source>
</reference>